<evidence type="ECO:0000256" key="2">
    <source>
        <dbReference type="SAM" id="MobiDB-lite"/>
    </source>
</evidence>
<proteinExistence type="predicted"/>
<feature type="compositionally biased region" description="Polar residues" evidence="2">
    <location>
        <begin position="1"/>
        <end position="14"/>
    </location>
</feature>
<feature type="compositionally biased region" description="Basic and acidic residues" evidence="2">
    <location>
        <begin position="2198"/>
        <end position="2216"/>
    </location>
</feature>
<gene>
    <name evidence="5 6 7" type="primary">golgb1</name>
</gene>
<accession>A0A1S3N0I8</accession>
<feature type="region of interest" description="Disordered" evidence="2">
    <location>
        <begin position="2306"/>
        <end position="2418"/>
    </location>
</feature>
<feature type="compositionally biased region" description="Low complexity" evidence="2">
    <location>
        <begin position="39"/>
        <end position="49"/>
    </location>
</feature>
<feature type="region of interest" description="Disordered" evidence="2">
    <location>
        <begin position="1933"/>
        <end position="1989"/>
    </location>
</feature>
<feature type="region of interest" description="Disordered" evidence="2">
    <location>
        <begin position="1"/>
        <end position="53"/>
    </location>
</feature>
<feature type="compositionally biased region" description="Polar residues" evidence="2">
    <location>
        <begin position="1698"/>
        <end position="1717"/>
    </location>
</feature>
<keyword evidence="4" id="KW-1185">Reference proteome</keyword>
<feature type="region of interest" description="Disordered" evidence="2">
    <location>
        <begin position="1698"/>
        <end position="1737"/>
    </location>
</feature>
<dbReference type="RefSeq" id="XP_045555898.1">
    <property type="nucleotide sequence ID" value="XM_045699942.1"/>
</dbReference>
<dbReference type="RefSeq" id="XP_045555900.1">
    <property type="nucleotide sequence ID" value="XM_045699944.1"/>
</dbReference>
<feature type="coiled-coil region" evidence="1">
    <location>
        <begin position="1018"/>
        <end position="1152"/>
    </location>
</feature>
<feature type="compositionally biased region" description="Basic and acidic residues" evidence="2">
    <location>
        <begin position="1562"/>
        <end position="1591"/>
    </location>
</feature>
<feature type="compositionally biased region" description="Basic and acidic residues" evidence="2">
    <location>
        <begin position="2823"/>
        <end position="2836"/>
    </location>
</feature>
<feature type="region of interest" description="Disordered" evidence="2">
    <location>
        <begin position="119"/>
        <end position="138"/>
    </location>
</feature>
<dbReference type="InterPro" id="IPR026202">
    <property type="entry name" value="GOLGB1"/>
</dbReference>
<protein>
    <submittedName>
        <fullName evidence="5 6">Golgin subfamily B member 1 isoform X1</fullName>
    </submittedName>
    <submittedName>
        <fullName evidence="7">Golgin subfamily B member 1 isoform X2</fullName>
    </submittedName>
</protein>
<feature type="coiled-coil region" evidence="1">
    <location>
        <begin position="2114"/>
        <end position="2162"/>
    </location>
</feature>
<feature type="compositionally biased region" description="Basic and acidic residues" evidence="2">
    <location>
        <begin position="1855"/>
        <end position="1883"/>
    </location>
</feature>
<feature type="transmembrane region" description="Helical" evidence="3">
    <location>
        <begin position="3035"/>
        <end position="3055"/>
    </location>
</feature>
<feature type="compositionally biased region" description="Basic and acidic residues" evidence="2">
    <location>
        <begin position="2376"/>
        <end position="2418"/>
    </location>
</feature>
<feature type="coiled-coil region" evidence="1">
    <location>
        <begin position="2673"/>
        <end position="2801"/>
    </location>
</feature>
<feature type="compositionally biased region" description="Basic residues" evidence="2">
    <location>
        <begin position="1592"/>
        <end position="1601"/>
    </location>
</feature>
<feature type="coiled-coil region" evidence="1">
    <location>
        <begin position="2575"/>
        <end position="2613"/>
    </location>
</feature>
<feature type="coiled-coil region" evidence="1">
    <location>
        <begin position="2053"/>
        <end position="2087"/>
    </location>
</feature>
<feature type="region of interest" description="Disordered" evidence="2">
    <location>
        <begin position="1562"/>
        <end position="1620"/>
    </location>
</feature>
<feature type="region of interest" description="Disordered" evidence="2">
    <location>
        <begin position="1853"/>
        <end position="1883"/>
    </location>
</feature>
<evidence type="ECO:0000256" key="3">
    <source>
        <dbReference type="SAM" id="Phobius"/>
    </source>
</evidence>
<feature type="coiled-coil region" evidence="1">
    <location>
        <begin position="411"/>
        <end position="473"/>
    </location>
</feature>
<feature type="compositionally biased region" description="Basic and acidic residues" evidence="2">
    <location>
        <begin position="1789"/>
        <end position="1809"/>
    </location>
</feature>
<feature type="compositionally biased region" description="Basic and acidic residues" evidence="2">
    <location>
        <begin position="1767"/>
        <end position="1778"/>
    </location>
</feature>
<evidence type="ECO:0000313" key="6">
    <source>
        <dbReference type="RefSeq" id="XP_045555899.1"/>
    </source>
</evidence>
<evidence type="ECO:0000313" key="7">
    <source>
        <dbReference type="RefSeq" id="XP_045555900.1"/>
    </source>
</evidence>
<dbReference type="Proteomes" id="UP001652741">
    <property type="component" value="Chromosome ssa17"/>
</dbReference>
<dbReference type="KEGG" id="sasa:106576351"/>
<dbReference type="Gene3D" id="1.10.287.1490">
    <property type="match status" value="1"/>
</dbReference>
<keyword evidence="3" id="KW-0812">Transmembrane</keyword>
<feature type="region of interest" description="Disordered" evidence="2">
    <location>
        <begin position="1193"/>
        <end position="1217"/>
    </location>
</feature>
<feature type="region of interest" description="Disordered" evidence="2">
    <location>
        <begin position="1765"/>
        <end position="1840"/>
    </location>
</feature>
<evidence type="ECO:0000256" key="1">
    <source>
        <dbReference type="SAM" id="Coils"/>
    </source>
</evidence>
<sequence>MLSRLSQGFTNVLQELSGDEPPNGAPQDMLVPQLPPGDAPGAPEESGPGVEEEPLEMLAHLEQLTVHLKEVVRDKDSQLATFETQLKSERETAEARFTKLKLQAKTKMAALNKQIADLKGQEGATSSPDSSFTSSAPAVEEELQELRKQLSEVSTSAKNLQERLQMSEQALCEKEAVHTEQVRVLQAVVCEKDVRFQEQIQKHEDELLRVTVQRQNEAELQQVQQALRAAQRRCEEQEEAMRSRCQVLEILQGELNNADQQKQILTAQFRQMEQELAEAGRQREEERQQWAGWSSQAQAELVALRANLEASERDRAAQLANLETSERDRSTQMEELTVKLEWAAREREEVTNREVARLEKELAALREEHGEGQRAGEALAELLTGLRSLAGEGAEEDSSVPTDPALCLGTLQTLEARLKRLRVEQRESEERCTQVTHSMETLQEQLDKRTAEGEEAVARIQQLEQQIGMAARESLVQCVTDPSVEEVTDAEKAQILALEQQLLEKDHELTALRESLVLAKEQGSNDAFKVSADQILDQSEDTAMAPCDSPTVLPDLLEDTREEDTTLVAEDCAILSVAADNESSPELIEPQSDSPGESKGASSDEMVTSSDSEVAHSSWTLLEAVNQDEGQQSPPILQGFGQLQMQSWEENSSEQETSTVQVESSSVIIRETVQVHLSQQGATLSDFAPGQVFAQALADELQNRYSELMAELQRLREAASESQERTQGLEEEIRSLAAAKDEAESQAQRFEEELQSARSEMDTVAQHSGSELERQSMEMHLLEEQLASLQTEGHSKEQKIQALQADLDEAQHSLSEQEGQARMLSAQLEEWEITTSELEQKLQDMEARLLEFSQARDMAKAVLSERDTEINELLLRITQKEQEMMELSNGMSAKLLQTSEEKFLMSTEVKKLKEQIIELENAGEKEKATGESHVEDGDELTSLRKDKEDLTTQVATIKKRLQAALVQRKELMKKVAEFEKDADQRKGQVGKATEEAPASVPALEKDRKQEVMAIETTFEEFRQALKSKEEAMEVLEQKISQQDQVLEETLEMNRRLSEGAEQTPEADTSAEITGLQSQVASLESDCETLQKKLQEAQDSCKDTICKAKEKDRHHREQLKQQKEEYNGLLERLEEQVGERDGLLTRLSELEELQAQKEVGTEKEVHAELETNAAVEKIEKPASGDWVQEDWVEFAAPENEAQQQQGDNPITSAEEPSQLLSADIEALLQALKEEVQAEKASCTELEGQLQESQASLSLRESELLVLGKELQALREKESQIEHVYEELEALREKCLQAQTYAEAVKAELEAAAKGAASDSAESTIAILQTEVGEFKQFLSNKNDEIMELSQQLGEQSSLLQSMQETVYEKDQSIASLQEGLRAEKEKSQRLEAEVPQRQEEEKGSNSKILQLQQKLKAALISRKEALKENKSQKEQLASTEKVITELHQKMEAREVELEKLRAERERLIEEVDRTLVENQSLEGSCESLKLAMEGMLTEKDFCKREAESAKEEAARACREWEEKLNGMKDEYETLLKSYENVSDEAERVRRVLEAARQERKELVARARTHETARQEAERQKEEAQKEVDTVKDKMRKFAKTKQQKIMDLEEENESLREMDEKKGIRREDNALKGELERLKDEFEALKADLNATTAQRDSLEQQVVELREQLAQELEKGDRLAPDKTPSSDDVVEETIVAQQSSTVMTKTTQEPVKSQPQDIEPHSQAIESEVAAPETPSVEEMVKIEITEHTQALIDEKLSKMEATLQSERELRQQREAELTAELASLEQRLQESKEKQQTQREEPVKTDMSESEQTVIEGKRMEMEAALHSEREQWQESEAELKVGLASLEQLLQESKDKEQSLMEESSKREAQLQELHSSLEVEKDDLEERLMNQLAQLNGSIAGYQQDATDSRERLAELQREVERLERERAELEALAESERDRAARLEEDKRQAQRERAEAEAESGKQRELEQQLKSAQRVKEGSQSRAKQLEELLREKQLEVRQMQKDCIQYQERISEMAREGKALQLGSNEVHKELGQACLERTKVTDALKKTEAELSSCKAQLVEAQTEASQAQAERRACEQTTLQREAELKAEAEQSLDSVRFRLGAELKHIELRLEESYREREREEDATREAKELADTAERQAQQMQTRLDESLARLAAFSRCMSSLQDDRDRVLDETRQWESRFNSTLQGKEAEVREGETRSRDLAEQLQKETARREELQLTVDRLQKADEQWQLKWEQEEKRLRENQAALEQEREELQKSLAQTETSLADARAKLASLESEAEGLRHRTQALEEAVGKLQGETNEARSQLKEREAEGRRLGLSVEQLETDLRSSKTLTESLQTELSEKERREVELLGEKEQAVTQAAEESRREADSRAQEAEKELEERREEVRGLEDRLRKAEEESSHSKARLDAFTKAMGSLQDDRDRVLGMYKQLEEKHLQVMMEKDALIQEAAAENNSLKEELRSLLVQRDDLHAEKAKLSAQLHGYRDDLTQVLTMKESQHKQLLSGQLERIATLEKEKEELGAKIKSLEGGEALVQAVERETLSQAGDSGNMQVRDAPGAEVEKLREQLQAARTQVESLEESLAKEREVQEARQKELKELRWEGGVTRTESETAAERVAELARDLLTMEQRLLEEREVAGQLRAQNQAFGKAMASLQGSRDQALSQAQELSLRLEEMSRAGGQQTPTMCHGGSTAEVWGLKNALSALQNDRERLLEQLQRQHSELTRLGGGELSRLSQELEEERRRAEEMVDRMRELDNLRQRENQELEILRLEQVDWQAQAEVLKQQTLVTLSDRDQQVRQLGAMLEEARATRPKPPEEHHQRQAPVEADLSSKVGVLQSESGPLNELQLREQRITQLSNKLSQVFEENRHLSSQFQGSSQRLDEAESRCTALQRQLQELHEDKRKGTGEVDSAPGAPQQHSGPSESESLRVDFKELQRRLDEEQQYRVAVEEQLMAAQDRLKLINQGEWQSAHEGQFSASETAVLIEPPGGSVTRIRSSSGPGLMRMLRVAFCSRQRTPLLVSLYLLTVHVLLLLCLGGYV</sequence>
<evidence type="ECO:0000313" key="5">
    <source>
        <dbReference type="RefSeq" id="XP_045555898.1"/>
    </source>
</evidence>
<feature type="coiled-coil region" evidence="1">
    <location>
        <begin position="213"/>
        <end position="375"/>
    </location>
</feature>
<dbReference type="GO" id="GO:0016020">
    <property type="term" value="C:membrane"/>
    <property type="evidence" value="ECO:0007669"/>
    <property type="project" value="TreeGrafter"/>
</dbReference>
<feature type="compositionally biased region" description="Polar residues" evidence="2">
    <location>
        <begin position="1199"/>
        <end position="1217"/>
    </location>
</feature>
<feature type="compositionally biased region" description="Basic and acidic residues" evidence="2">
    <location>
        <begin position="2353"/>
        <end position="2369"/>
    </location>
</feature>
<organism evidence="4 7">
    <name type="scientific">Salmo salar</name>
    <name type="common">Atlantic salmon</name>
    <dbReference type="NCBI Taxonomy" id="8030"/>
    <lineage>
        <taxon>Eukaryota</taxon>
        <taxon>Metazoa</taxon>
        <taxon>Chordata</taxon>
        <taxon>Craniata</taxon>
        <taxon>Vertebrata</taxon>
        <taxon>Euteleostomi</taxon>
        <taxon>Actinopterygii</taxon>
        <taxon>Neopterygii</taxon>
        <taxon>Teleostei</taxon>
        <taxon>Protacanthopterygii</taxon>
        <taxon>Salmoniformes</taxon>
        <taxon>Salmonidae</taxon>
        <taxon>Salmoninae</taxon>
        <taxon>Salmo</taxon>
    </lineage>
</organism>
<feature type="compositionally biased region" description="Basic and acidic residues" evidence="2">
    <location>
        <begin position="1818"/>
        <end position="1835"/>
    </location>
</feature>
<dbReference type="GO" id="GO:0005801">
    <property type="term" value="C:cis-Golgi network"/>
    <property type="evidence" value="ECO:0007669"/>
    <property type="project" value="TreeGrafter"/>
</dbReference>
<dbReference type="GO" id="GO:0005793">
    <property type="term" value="C:endoplasmic reticulum-Golgi intermediate compartment"/>
    <property type="evidence" value="ECO:0007669"/>
    <property type="project" value="TreeGrafter"/>
</dbReference>
<keyword evidence="1" id="KW-0175">Coiled coil</keyword>
<feature type="region of interest" description="Disordered" evidence="2">
    <location>
        <begin position="981"/>
        <end position="1001"/>
    </location>
</feature>
<keyword evidence="3" id="KW-0472">Membrane</keyword>
<feature type="compositionally biased region" description="Polar residues" evidence="2">
    <location>
        <begin position="2342"/>
        <end position="2352"/>
    </location>
</feature>
<feature type="compositionally biased region" description="Basic and acidic residues" evidence="2">
    <location>
        <begin position="2914"/>
        <end position="2923"/>
    </location>
</feature>
<feature type="compositionally biased region" description="Basic and acidic residues" evidence="2">
    <location>
        <begin position="1383"/>
        <end position="1403"/>
    </location>
</feature>
<name>A0A1S3N0I8_SALSA</name>
<feature type="coiled-coil region" evidence="1">
    <location>
        <begin position="1220"/>
        <end position="1306"/>
    </location>
</feature>
<feature type="compositionally biased region" description="Basic and acidic residues" evidence="2">
    <location>
        <begin position="1933"/>
        <end position="1974"/>
    </location>
</feature>
<feature type="region of interest" description="Disordered" evidence="2">
    <location>
        <begin position="578"/>
        <end position="615"/>
    </location>
</feature>
<feature type="compositionally biased region" description="Low complexity" evidence="2">
    <location>
        <begin position="124"/>
        <end position="138"/>
    </location>
</feature>
<dbReference type="PANTHER" id="PTHR18887">
    <property type="entry name" value="GOLGI-ASSOCIATED PROTEIN GCP360-RELATED"/>
    <property type="match status" value="1"/>
</dbReference>
<feature type="region of interest" description="Disordered" evidence="2">
    <location>
        <begin position="2914"/>
        <end position="2944"/>
    </location>
</feature>
<dbReference type="GeneID" id="106576351"/>
<reference evidence="5 6" key="1">
    <citation type="submission" date="2025-05" db="UniProtKB">
        <authorList>
            <consortium name="RefSeq"/>
        </authorList>
    </citation>
    <scope>IDENTIFICATION</scope>
</reference>
<feature type="region of interest" description="Disordered" evidence="2">
    <location>
        <begin position="2192"/>
        <end position="2216"/>
    </location>
</feature>
<feature type="region of interest" description="Disordered" evidence="2">
    <location>
        <begin position="2823"/>
        <end position="2844"/>
    </location>
</feature>
<evidence type="ECO:0000313" key="4">
    <source>
        <dbReference type="Proteomes" id="UP001652741"/>
    </source>
</evidence>
<keyword evidence="3" id="KW-1133">Transmembrane helix</keyword>
<feature type="compositionally biased region" description="Polar residues" evidence="2">
    <location>
        <begin position="605"/>
        <end position="615"/>
    </location>
</feature>
<feature type="compositionally biased region" description="Basic and acidic residues" evidence="2">
    <location>
        <begin position="2312"/>
        <end position="2327"/>
    </location>
</feature>
<feature type="region of interest" description="Disordered" evidence="2">
    <location>
        <begin position="1383"/>
        <end position="1406"/>
    </location>
</feature>
<dbReference type="RefSeq" id="XP_045555899.1">
    <property type="nucleotide sequence ID" value="XM_045699943.1"/>
</dbReference>
<dbReference type="PANTHER" id="PTHR18887:SF2">
    <property type="entry name" value="GOLGIN SUBFAMILY B MEMBER 1"/>
    <property type="match status" value="1"/>
</dbReference>